<evidence type="ECO:0000256" key="1">
    <source>
        <dbReference type="ARBA" id="ARBA00004496"/>
    </source>
</evidence>
<keyword evidence="7 8" id="KW-0132">Cell division</keyword>
<keyword evidence="12" id="KW-1185">Reference proteome</keyword>
<dbReference type="EMBL" id="FXTX01000001">
    <property type="protein sequence ID" value="SMP00204.1"/>
    <property type="molecule type" value="Genomic_DNA"/>
</dbReference>
<evidence type="ECO:0000313" key="11">
    <source>
        <dbReference type="EMBL" id="SMP00204.1"/>
    </source>
</evidence>
<dbReference type="Pfam" id="PF08245">
    <property type="entry name" value="Mur_ligase_M"/>
    <property type="match status" value="1"/>
</dbReference>
<dbReference type="GO" id="GO:0009252">
    <property type="term" value="P:peptidoglycan biosynthetic process"/>
    <property type="evidence" value="ECO:0007669"/>
    <property type="project" value="UniProtKB-UniRule"/>
</dbReference>
<evidence type="ECO:0000259" key="10">
    <source>
        <dbReference type="Pfam" id="PF08245"/>
    </source>
</evidence>
<dbReference type="InterPro" id="IPR013221">
    <property type="entry name" value="Mur_ligase_cen"/>
</dbReference>
<dbReference type="GO" id="GO:0005737">
    <property type="term" value="C:cytoplasm"/>
    <property type="evidence" value="ECO:0007669"/>
    <property type="project" value="UniProtKB-SubCell"/>
</dbReference>
<keyword evidence="6 7" id="KW-0067">ATP-binding</keyword>
<keyword evidence="7 8" id="KW-0131">Cell cycle</keyword>
<reference evidence="11" key="1">
    <citation type="submission" date="2017-05" db="EMBL/GenBank/DDBJ databases">
        <authorList>
            <person name="Varghese N."/>
            <person name="Submissions S."/>
        </authorList>
    </citation>
    <scope>NUCLEOTIDE SEQUENCE</scope>
    <source>
        <strain evidence="11">DSM 18763</strain>
    </source>
</reference>
<dbReference type="NCBIfam" id="TIGR01087">
    <property type="entry name" value="murD"/>
    <property type="match status" value="1"/>
</dbReference>
<dbReference type="Pfam" id="PF02875">
    <property type="entry name" value="Mur_ligase_C"/>
    <property type="match status" value="1"/>
</dbReference>
<evidence type="ECO:0000256" key="7">
    <source>
        <dbReference type="HAMAP-Rule" id="MF_00639"/>
    </source>
</evidence>
<keyword evidence="7 8" id="KW-0961">Cell wall biogenesis/degradation</keyword>
<organism evidence="11 12">
    <name type="scientific">Venenivibrio stagnispumantis</name>
    <dbReference type="NCBI Taxonomy" id="407998"/>
    <lineage>
        <taxon>Bacteria</taxon>
        <taxon>Pseudomonadati</taxon>
        <taxon>Aquificota</taxon>
        <taxon>Aquificia</taxon>
        <taxon>Aquificales</taxon>
        <taxon>Hydrogenothermaceae</taxon>
        <taxon>Venenivibrio</taxon>
    </lineage>
</organism>
<keyword evidence="7 8" id="KW-0133">Cell shape</keyword>
<evidence type="ECO:0000256" key="6">
    <source>
        <dbReference type="ARBA" id="ARBA00022840"/>
    </source>
</evidence>
<sequence>MVLIFGKGKTGLSVKDFLDNKNIQNILIDDNDSYNLNNIDYIVISPGVPFSHKIYKEAKKRKIPVFTDIELGYKYFKGEIVAITGTDGKTTTTTIIYNILKSHFEKTYIGGNYGIPFTDILKETEDGIAVLELSSFQIYSIKDFRPNIAVFLNISTDHLDWHKKYKHYLLSKLKIFKNQQENDYAVLNFSYQFLRDLNIKSKKLFFSLTPLPEEYKGIYIKDNYFWIRAEDEIKLFPIEKVKLKGKHNLENVMAGLIVGYIKGVPIEKMEEVIQNFKPLEHRIEYVDTINGVDFYNDSKATTVQAVYRAVESFNNKIILILGGINKGGDFSALKNFKDKIKKVFIIGKSKEEIKDMIKDFADYSLEESLQDAVLKAMEIAEKGDTILFSPGCASFDMFKNYADRGNKFKDIVKRVKEEKNETL</sequence>
<dbReference type="InterPro" id="IPR036565">
    <property type="entry name" value="Mur-like_cat_sf"/>
</dbReference>
<dbReference type="PANTHER" id="PTHR43692:SF1">
    <property type="entry name" value="UDP-N-ACETYLMURAMOYLALANINE--D-GLUTAMATE LIGASE"/>
    <property type="match status" value="1"/>
</dbReference>
<dbReference type="AlphaFoldDB" id="A0AA45WI37"/>
<dbReference type="GO" id="GO:0005524">
    <property type="term" value="F:ATP binding"/>
    <property type="evidence" value="ECO:0007669"/>
    <property type="project" value="UniProtKB-UniRule"/>
</dbReference>
<proteinExistence type="inferred from homology"/>
<evidence type="ECO:0000256" key="4">
    <source>
        <dbReference type="ARBA" id="ARBA00022598"/>
    </source>
</evidence>
<comment type="function">
    <text evidence="7 8">Cell wall formation. Catalyzes the addition of glutamate to the nucleotide precursor UDP-N-acetylmuramoyl-L-alanine (UMA).</text>
</comment>
<keyword evidence="5 7" id="KW-0547">Nucleotide-binding</keyword>
<accession>A0AA45WI37</accession>
<comment type="subcellular location">
    <subcellularLocation>
        <location evidence="1 7 8">Cytoplasm</location>
    </subcellularLocation>
</comment>
<dbReference type="Proteomes" id="UP001157947">
    <property type="component" value="Unassembled WGS sequence"/>
</dbReference>
<dbReference type="Gene3D" id="3.40.50.720">
    <property type="entry name" value="NAD(P)-binding Rossmann-like Domain"/>
    <property type="match status" value="1"/>
</dbReference>
<keyword evidence="3 7" id="KW-0963">Cytoplasm</keyword>
<dbReference type="InterPro" id="IPR004101">
    <property type="entry name" value="Mur_ligase_C"/>
</dbReference>
<comment type="catalytic activity">
    <reaction evidence="7 8">
        <text>UDP-N-acetyl-alpha-D-muramoyl-L-alanine + D-glutamate + ATP = UDP-N-acetyl-alpha-D-muramoyl-L-alanyl-D-glutamate + ADP + phosphate + H(+)</text>
        <dbReference type="Rhea" id="RHEA:16429"/>
        <dbReference type="ChEBI" id="CHEBI:15378"/>
        <dbReference type="ChEBI" id="CHEBI:29986"/>
        <dbReference type="ChEBI" id="CHEBI:30616"/>
        <dbReference type="ChEBI" id="CHEBI:43474"/>
        <dbReference type="ChEBI" id="CHEBI:83898"/>
        <dbReference type="ChEBI" id="CHEBI:83900"/>
        <dbReference type="ChEBI" id="CHEBI:456216"/>
        <dbReference type="EC" id="6.3.2.9"/>
    </reaction>
</comment>
<protein>
    <recommendedName>
        <fullName evidence="7 8">UDP-N-acetylmuramoylalanine--D-glutamate ligase</fullName>
        <ecNumber evidence="7 8">6.3.2.9</ecNumber>
    </recommendedName>
    <alternativeName>
        <fullName evidence="7">D-glutamic acid-adding enzyme</fullName>
    </alternativeName>
    <alternativeName>
        <fullName evidence="7">UDP-N-acetylmuramoyl-L-alanyl-D-glutamate synthetase</fullName>
    </alternativeName>
</protein>
<keyword evidence="4 7" id="KW-0436">Ligase</keyword>
<dbReference type="SUPFAM" id="SSF53623">
    <property type="entry name" value="MurD-like peptide ligases, catalytic domain"/>
    <property type="match status" value="1"/>
</dbReference>
<dbReference type="EC" id="6.3.2.9" evidence="7 8"/>
<evidence type="ECO:0000256" key="5">
    <source>
        <dbReference type="ARBA" id="ARBA00022741"/>
    </source>
</evidence>
<dbReference type="GO" id="GO:0051301">
    <property type="term" value="P:cell division"/>
    <property type="evidence" value="ECO:0007669"/>
    <property type="project" value="UniProtKB-KW"/>
</dbReference>
<dbReference type="GO" id="GO:0008764">
    <property type="term" value="F:UDP-N-acetylmuramoylalanine-D-glutamate ligase activity"/>
    <property type="evidence" value="ECO:0007669"/>
    <property type="project" value="UniProtKB-UniRule"/>
</dbReference>
<dbReference type="GO" id="GO:0008360">
    <property type="term" value="P:regulation of cell shape"/>
    <property type="evidence" value="ECO:0007669"/>
    <property type="project" value="UniProtKB-KW"/>
</dbReference>
<dbReference type="Gene3D" id="3.90.190.20">
    <property type="entry name" value="Mur ligase, C-terminal domain"/>
    <property type="match status" value="1"/>
</dbReference>
<dbReference type="PANTHER" id="PTHR43692">
    <property type="entry name" value="UDP-N-ACETYLMURAMOYLALANINE--D-GLUTAMATE LIGASE"/>
    <property type="match status" value="1"/>
</dbReference>
<evidence type="ECO:0000313" key="12">
    <source>
        <dbReference type="Proteomes" id="UP001157947"/>
    </source>
</evidence>
<gene>
    <name evidence="7" type="primary">murD</name>
    <name evidence="11" type="ORF">SAMN06264868_10112</name>
</gene>
<comment type="caution">
    <text evidence="11">The sequence shown here is derived from an EMBL/GenBank/DDBJ whole genome shotgun (WGS) entry which is preliminary data.</text>
</comment>
<feature type="domain" description="Mur ligase C-terminal" evidence="9">
    <location>
        <begin position="281"/>
        <end position="390"/>
    </location>
</feature>
<feature type="domain" description="Mur ligase central" evidence="10">
    <location>
        <begin position="83"/>
        <end position="258"/>
    </location>
</feature>
<comment type="pathway">
    <text evidence="2 7 8">Cell wall biogenesis; peptidoglycan biosynthesis.</text>
</comment>
<dbReference type="SUPFAM" id="SSF51984">
    <property type="entry name" value="MurCD N-terminal domain"/>
    <property type="match status" value="1"/>
</dbReference>
<dbReference type="RefSeq" id="WP_265133701.1">
    <property type="nucleotide sequence ID" value="NZ_FXTX01000001.1"/>
</dbReference>
<evidence type="ECO:0000259" key="9">
    <source>
        <dbReference type="Pfam" id="PF02875"/>
    </source>
</evidence>
<keyword evidence="7 8" id="KW-0573">Peptidoglycan synthesis</keyword>
<dbReference type="InterPro" id="IPR005762">
    <property type="entry name" value="MurD"/>
</dbReference>
<evidence type="ECO:0000256" key="8">
    <source>
        <dbReference type="RuleBase" id="RU003664"/>
    </source>
</evidence>
<dbReference type="Gene3D" id="3.40.1190.10">
    <property type="entry name" value="Mur-like, catalytic domain"/>
    <property type="match status" value="1"/>
</dbReference>
<dbReference type="SUPFAM" id="SSF53244">
    <property type="entry name" value="MurD-like peptide ligases, peptide-binding domain"/>
    <property type="match status" value="1"/>
</dbReference>
<name>A0AA45WI37_9AQUI</name>
<dbReference type="HAMAP" id="MF_00639">
    <property type="entry name" value="MurD"/>
    <property type="match status" value="1"/>
</dbReference>
<evidence type="ECO:0000256" key="3">
    <source>
        <dbReference type="ARBA" id="ARBA00022490"/>
    </source>
</evidence>
<comment type="similarity">
    <text evidence="7">Belongs to the MurCDEF family.</text>
</comment>
<dbReference type="GO" id="GO:0071555">
    <property type="term" value="P:cell wall organization"/>
    <property type="evidence" value="ECO:0007669"/>
    <property type="project" value="UniProtKB-KW"/>
</dbReference>
<evidence type="ECO:0000256" key="2">
    <source>
        <dbReference type="ARBA" id="ARBA00004752"/>
    </source>
</evidence>
<feature type="binding site" evidence="7">
    <location>
        <begin position="85"/>
        <end position="91"/>
    </location>
    <ligand>
        <name>ATP</name>
        <dbReference type="ChEBI" id="CHEBI:30616"/>
    </ligand>
</feature>
<dbReference type="InterPro" id="IPR036615">
    <property type="entry name" value="Mur_ligase_C_dom_sf"/>
</dbReference>